<keyword evidence="2" id="KW-0175">Coiled coil</keyword>
<dbReference type="Proteomes" id="UP000423396">
    <property type="component" value="Chromosome"/>
</dbReference>
<keyword evidence="4" id="KW-1185">Reference proteome</keyword>
<accession>A0A650CLN7</accession>
<reference evidence="3 4" key="1">
    <citation type="submission" date="2019-10" db="EMBL/GenBank/DDBJ databases">
        <title>Genome Sequences from Six Type Strain Members of the Archaeal Family Sulfolobaceae: Acidianus ambivalens, Acidianus infernus, Metallosphaera prunae, Stygiolobus azoricus, Sulfolobus metallicus, and Sulfurisphaera ohwakuensis.</title>
        <authorList>
            <person name="Counts J.A."/>
            <person name="Kelly R.M."/>
        </authorList>
    </citation>
    <scope>NUCLEOTIDE SEQUENCE [LARGE SCALE GENOMIC DNA]</scope>
    <source>
        <strain evidence="3 4">FC6</strain>
    </source>
</reference>
<gene>
    <name evidence="3" type="ORF">D1868_00750</name>
</gene>
<dbReference type="KEGG" id="sazo:D1868_00750"/>
<dbReference type="InterPro" id="IPR011990">
    <property type="entry name" value="TPR-like_helical_dom_sf"/>
</dbReference>
<dbReference type="InterPro" id="IPR019734">
    <property type="entry name" value="TPR_rpt"/>
</dbReference>
<evidence type="ECO:0000256" key="2">
    <source>
        <dbReference type="SAM" id="Coils"/>
    </source>
</evidence>
<proteinExistence type="predicted"/>
<dbReference type="EMBL" id="CP045483">
    <property type="protein sequence ID" value="QGR18668.1"/>
    <property type="molecule type" value="Genomic_DNA"/>
</dbReference>
<dbReference type="RefSeq" id="WP_156004860.1">
    <property type="nucleotide sequence ID" value="NZ_CP045483.1"/>
</dbReference>
<protein>
    <submittedName>
        <fullName evidence="3">Tetratricopeptide repeat protein</fullName>
    </submittedName>
</protein>
<dbReference type="OrthoDB" id="43684at2157"/>
<organism evidence="3 4">
    <name type="scientific">Stygiolobus azoricus</name>
    <dbReference type="NCBI Taxonomy" id="41675"/>
    <lineage>
        <taxon>Archaea</taxon>
        <taxon>Thermoproteota</taxon>
        <taxon>Thermoprotei</taxon>
        <taxon>Sulfolobales</taxon>
        <taxon>Sulfolobaceae</taxon>
        <taxon>Stygiolobus</taxon>
    </lineage>
</organism>
<evidence type="ECO:0000313" key="4">
    <source>
        <dbReference type="Proteomes" id="UP000423396"/>
    </source>
</evidence>
<dbReference type="SMART" id="SM00028">
    <property type="entry name" value="TPR"/>
    <property type="match status" value="3"/>
</dbReference>
<dbReference type="Pfam" id="PF13424">
    <property type="entry name" value="TPR_12"/>
    <property type="match status" value="1"/>
</dbReference>
<dbReference type="AlphaFoldDB" id="A0A650CLN7"/>
<feature type="repeat" description="TPR" evidence="1">
    <location>
        <begin position="39"/>
        <end position="72"/>
    </location>
</feature>
<keyword evidence="1" id="KW-0802">TPR repeat</keyword>
<feature type="coiled-coil region" evidence="2">
    <location>
        <begin position="274"/>
        <end position="301"/>
    </location>
</feature>
<sequence length="306" mass="35564">MGDSSRLEKAKALYEEYKRKKDKSLLDEAVKLLQGDDSVASLNQLGLIYTELERYQEAEEVFRKALKKTKNDDDLAIIKFNLAICLFKKKDLTSAYEILKELSVTKNVMKVHSQRLLAKVCLAMGDIKHVDEARAILENFDEPTEDLIVSYIYLARNGRREYLKKAIELAQFLGNKRLLAEALLSSEAEEDLEKALELFRELKDVKGEARALYKLSFYNKDLLYEALQKLEEYGEGTDSDKVRLLNELYKRTNLVDFLKKAISYAEKANETLFLARAYVELSKHENEVENLRKAVKYYEEFISKYF</sequence>
<dbReference type="SUPFAM" id="SSF48452">
    <property type="entry name" value="TPR-like"/>
    <property type="match status" value="1"/>
</dbReference>
<dbReference type="PROSITE" id="PS50005">
    <property type="entry name" value="TPR"/>
    <property type="match status" value="1"/>
</dbReference>
<dbReference type="Gene3D" id="1.25.40.10">
    <property type="entry name" value="Tetratricopeptide repeat domain"/>
    <property type="match status" value="2"/>
</dbReference>
<dbReference type="GeneID" id="42797562"/>
<name>A0A650CLN7_9CREN</name>
<evidence type="ECO:0000313" key="3">
    <source>
        <dbReference type="EMBL" id="QGR18668.1"/>
    </source>
</evidence>
<evidence type="ECO:0000256" key="1">
    <source>
        <dbReference type="PROSITE-ProRule" id="PRU00339"/>
    </source>
</evidence>